<comment type="subcellular location">
    <subcellularLocation>
        <location evidence="1">Secreted</location>
    </subcellularLocation>
</comment>
<dbReference type="Proteomes" id="UP000694388">
    <property type="component" value="Unplaced"/>
</dbReference>
<evidence type="ECO:0000256" key="1">
    <source>
        <dbReference type="ARBA" id="ARBA00004613"/>
    </source>
</evidence>
<keyword evidence="5 6" id="KW-0732">Signal</keyword>
<feature type="signal peptide" evidence="6">
    <location>
        <begin position="1"/>
        <end position="16"/>
    </location>
</feature>
<feature type="chain" id="PRO_5034967292" evidence="6">
    <location>
        <begin position="17"/>
        <end position="179"/>
    </location>
</feature>
<evidence type="ECO:0000256" key="2">
    <source>
        <dbReference type="ARBA" id="ARBA00007236"/>
    </source>
</evidence>
<proteinExistence type="inferred from homology"/>
<dbReference type="PRINTS" id="PR01932">
    <property type="entry name" value="INTRLEUKIN17"/>
</dbReference>
<dbReference type="OMA" id="IACTCIN"/>
<evidence type="ECO:0000256" key="3">
    <source>
        <dbReference type="ARBA" id="ARBA00022514"/>
    </source>
</evidence>
<evidence type="ECO:0000256" key="4">
    <source>
        <dbReference type="ARBA" id="ARBA00022525"/>
    </source>
</evidence>
<dbReference type="SUPFAM" id="SSF57501">
    <property type="entry name" value="Cystine-knot cytokines"/>
    <property type="match status" value="1"/>
</dbReference>
<keyword evidence="3" id="KW-0202">Cytokine</keyword>
<evidence type="ECO:0000256" key="6">
    <source>
        <dbReference type="SAM" id="SignalP"/>
    </source>
</evidence>
<dbReference type="InterPro" id="IPR020440">
    <property type="entry name" value="IL-17_chr"/>
</dbReference>
<dbReference type="InterPro" id="IPR029034">
    <property type="entry name" value="Cystine-knot_cytokine"/>
</dbReference>
<evidence type="ECO:0000256" key="5">
    <source>
        <dbReference type="ARBA" id="ARBA00022729"/>
    </source>
</evidence>
<dbReference type="Gene3D" id="2.10.90.10">
    <property type="entry name" value="Cystine-knot cytokines"/>
    <property type="match status" value="1"/>
</dbReference>
<dbReference type="GeneTree" id="ENSGT01070000254904"/>
<dbReference type="AlphaFoldDB" id="A0A8C4R2A5"/>
<dbReference type="GO" id="GO:0005615">
    <property type="term" value="C:extracellular space"/>
    <property type="evidence" value="ECO:0007669"/>
    <property type="project" value="UniProtKB-KW"/>
</dbReference>
<dbReference type="GO" id="GO:0005125">
    <property type="term" value="F:cytokine activity"/>
    <property type="evidence" value="ECO:0007669"/>
    <property type="project" value="UniProtKB-KW"/>
</dbReference>
<protein>
    <submittedName>
        <fullName evidence="7">Uncharacterized protein</fullName>
    </submittedName>
</protein>
<evidence type="ECO:0000313" key="8">
    <source>
        <dbReference type="Proteomes" id="UP000694388"/>
    </source>
</evidence>
<keyword evidence="8" id="KW-1185">Reference proteome</keyword>
<dbReference type="Ensembl" id="ENSEBUT00000023229.1">
    <property type="protein sequence ID" value="ENSEBUP00000022653.1"/>
    <property type="gene ID" value="ENSEBUG00000013957.1"/>
</dbReference>
<dbReference type="GO" id="GO:0006954">
    <property type="term" value="P:inflammatory response"/>
    <property type="evidence" value="ECO:0007669"/>
    <property type="project" value="InterPro"/>
</dbReference>
<dbReference type="Pfam" id="PF06083">
    <property type="entry name" value="IL17"/>
    <property type="match status" value="1"/>
</dbReference>
<name>A0A8C4R2A5_EPTBU</name>
<dbReference type="InterPro" id="IPR010345">
    <property type="entry name" value="IL-17_fam"/>
</dbReference>
<comment type="similarity">
    <text evidence="2">Belongs to the IL-17 family.</text>
</comment>
<reference evidence="7" key="1">
    <citation type="submission" date="2025-08" db="UniProtKB">
        <authorList>
            <consortium name="Ensembl"/>
        </authorList>
    </citation>
    <scope>IDENTIFICATION</scope>
</reference>
<accession>A0A8C4R2A5</accession>
<sequence>MILIAVTVVTSSFTMATFTDEDGKTGGACRELVEEERLLRKVVPARILNMLELAQSGSTGNRHSDALPDVGDACSEWSSRILESTRMSDRSLSPWQFRINYDPDRVPARLPEAKCLCLGCLNPQDGHHELGLSSVAVKTAVRVFRRQACGAGLARYTPHWEHIAIACTCINPRTVQHHT</sequence>
<organism evidence="7 8">
    <name type="scientific">Eptatretus burgeri</name>
    <name type="common">Inshore hagfish</name>
    <dbReference type="NCBI Taxonomy" id="7764"/>
    <lineage>
        <taxon>Eukaryota</taxon>
        <taxon>Metazoa</taxon>
        <taxon>Chordata</taxon>
        <taxon>Craniata</taxon>
        <taxon>Vertebrata</taxon>
        <taxon>Cyclostomata</taxon>
        <taxon>Myxini</taxon>
        <taxon>Myxiniformes</taxon>
        <taxon>Myxinidae</taxon>
        <taxon>Eptatretinae</taxon>
        <taxon>Eptatretus</taxon>
    </lineage>
</organism>
<keyword evidence="4" id="KW-0964">Secreted</keyword>
<reference evidence="7" key="2">
    <citation type="submission" date="2025-09" db="UniProtKB">
        <authorList>
            <consortium name="Ensembl"/>
        </authorList>
    </citation>
    <scope>IDENTIFICATION</scope>
</reference>
<evidence type="ECO:0000313" key="7">
    <source>
        <dbReference type="Ensembl" id="ENSEBUP00000022653.1"/>
    </source>
</evidence>